<evidence type="ECO:0000313" key="3">
    <source>
        <dbReference type="Proteomes" id="UP000612456"/>
    </source>
</evidence>
<name>A0A916ZHX8_9BACL</name>
<dbReference type="Proteomes" id="UP000612456">
    <property type="component" value="Unassembled WGS sequence"/>
</dbReference>
<evidence type="ECO:0000259" key="1">
    <source>
        <dbReference type="Pfam" id="PF18668"/>
    </source>
</evidence>
<reference evidence="2" key="1">
    <citation type="journal article" date="2014" name="Int. J. Syst. Evol. Microbiol.">
        <title>Complete genome sequence of Corynebacterium casei LMG S-19264T (=DSM 44701T), isolated from a smear-ripened cheese.</title>
        <authorList>
            <consortium name="US DOE Joint Genome Institute (JGI-PGF)"/>
            <person name="Walter F."/>
            <person name="Albersmeier A."/>
            <person name="Kalinowski J."/>
            <person name="Ruckert C."/>
        </authorList>
    </citation>
    <scope>NUCLEOTIDE SEQUENCE</scope>
    <source>
        <strain evidence="2">CGMCC 1.15178</strain>
    </source>
</reference>
<feature type="domain" description="Tail spike TSP1/Gp66 N-terminal" evidence="1">
    <location>
        <begin position="61"/>
        <end position="116"/>
    </location>
</feature>
<dbReference type="InterPro" id="IPR040775">
    <property type="entry name" value="Tail_spike_N"/>
</dbReference>
<reference evidence="2" key="2">
    <citation type="submission" date="2020-09" db="EMBL/GenBank/DDBJ databases">
        <authorList>
            <person name="Sun Q."/>
            <person name="Zhou Y."/>
        </authorList>
    </citation>
    <scope>NUCLEOTIDE SEQUENCE</scope>
    <source>
        <strain evidence="2">CGMCC 1.15178</strain>
    </source>
</reference>
<protein>
    <recommendedName>
        <fullName evidence="1">Tail spike TSP1/Gp66 N-terminal domain-containing protein</fullName>
    </recommendedName>
</protein>
<dbReference type="InterPro" id="IPR006311">
    <property type="entry name" value="TAT_signal"/>
</dbReference>
<dbReference type="PROSITE" id="PS51318">
    <property type="entry name" value="TAT"/>
    <property type="match status" value="1"/>
</dbReference>
<comment type="caution">
    <text evidence="2">The sequence shown here is derived from an EMBL/GenBank/DDBJ whole genome shotgun (WGS) entry which is preliminary data.</text>
</comment>
<dbReference type="AlphaFoldDB" id="A0A916ZHX8"/>
<proteinExistence type="predicted"/>
<dbReference type="EMBL" id="BMHP01000009">
    <property type="protein sequence ID" value="GGD97653.1"/>
    <property type="molecule type" value="Genomic_DNA"/>
</dbReference>
<gene>
    <name evidence="2" type="ORF">GCM10010911_65510</name>
</gene>
<dbReference type="Pfam" id="PF18668">
    <property type="entry name" value="Tail_spike_N"/>
    <property type="match status" value="1"/>
</dbReference>
<sequence>MNENKRVLSRREMLTSLGMAGAAVMLGGKIVYGAESMTGEHGDDNELRKLQQSSAVMKRLGKFRLGMKLTSESEILEHDDNEVTTGYRWAGALPHTTGADDPAGDGGISSTAWVAVYQIGLKHALASSSGAGAIGYGSETVQGTFDRIQKRTLVDAREFGLSADSVNDTVTLINAIRECYNNGMTLSISGLLDFGDAELIIDTPCDICGSGWFKDLKFIIGGAANGDLWARIDGIGVIASAAGGDHGFVVRKGRFIDFLNIRARLVDTAIKGESFTDTGRHTVGLITIDNLNALDVGSMVKLVKQGGDLYAFNDIKIQNSRGWFLRDYGTYIEQIDGLVYADNYTHFGRNMPTSKNHLRVQDAEWLNIGGTNTMFEGGEEAVYISEVGQLAIGGSTLIGLTGQNRPASALKIANSSKFLSASIADGAIKFEKPSLHGIEISSPSGMIHMGSAQGAIDARIGSNASPSYFGTTDLSSINHYGVFISGGVAAYGECQSDGLFINAGSVSSKLKDFNASTALRTNMKKLGNRAAVASVTVTAVVPENMGTTIIGPTDLSTISGNTPTGAEIFVQAYNADGSKVAVYHLLYRRASATVAEVKTVSFSEESAIVDGTPAFTWGTSSSGSLQVYPKSKTGGGGTVMGNFTFVISSIGGVTFGTR</sequence>
<organism evidence="2 3">
    <name type="scientific">Paenibacillus nasutitermitis</name>
    <dbReference type="NCBI Taxonomy" id="1652958"/>
    <lineage>
        <taxon>Bacteria</taxon>
        <taxon>Bacillati</taxon>
        <taxon>Bacillota</taxon>
        <taxon>Bacilli</taxon>
        <taxon>Bacillales</taxon>
        <taxon>Paenibacillaceae</taxon>
        <taxon>Paenibacillus</taxon>
    </lineage>
</organism>
<keyword evidence="3" id="KW-1185">Reference proteome</keyword>
<accession>A0A916ZHX8</accession>
<evidence type="ECO:0000313" key="2">
    <source>
        <dbReference type="EMBL" id="GGD97653.1"/>
    </source>
</evidence>
<dbReference type="Gene3D" id="2.10.10.80">
    <property type="match status" value="1"/>
</dbReference>
<dbReference type="RefSeq" id="WP_188999341.1">
    <property type="nucleotide sequence ID" value="NZ_BMHP01000009.1"/>
</dbReference>